<dbReference type="PRINTS" id="PR00032">
    <property type="entry name" value="HTHARAC"/>
</dbReference>
<keyword evidence="3" id="KW-0804">Transcription</keyword>
<dbReference type="PROSITE" id="PS01124">
    <property type="entry name" value="HTH_ARAC_FAMILY_2"/>
    <property type="match status" value="1"/>
</dbReference>
<keyword evidence="8" id="KW-1185">Reference proteome</keyword>
<dbReference type="AlphaFoldDB" id="A0A398BLZ9"/>
<dbReference type="Pfam" id="PF00072">
    <property type="entry name" value="Response_reg"/>
    <property type="match status" value="1"/>
</dbReference>
<proteinExistence type="predicted"/>
<dbReference type="SMART" id="SM00448">
    <property type="entry name" value="REC"/>
    <property type="match status" value="1"/>
</dbReference>
<dbReference type="Pfam" id="PF12833">
    <property type="entry name" value="HTH_18"/>
    <property type="match status" value="1"/>
</dbReference>
<comment type="caution">
    <text evidence="7">The sequence shown here is derived from an EMBL/GenBank/DDBJ whole genome shotgun (WGS) entry which is preliminary data.</text>
</comment>
<feature type="modified residue" description="4-aspartylphosphate" evidence="4">
    <location>
        <position position="54"/>
    </location>
</feature>
<dbReference type="InterPro" id="IPR009057">
    <property type="entry name" value="Homeodomain-like_sf"/>
</dbReference>
<evidence type="ECO:0000313" key="7">
    <source>
        <dbReference type="EMBL" id="RID88393.1"/>
    </source>
</evidence>
<dbReference type="InterPro" id="IPR018062">
    <property type="entry name" value="HTH_AraC-typ_CS"/>
</dbReference>
<dbReference type="Gene3D" id="1.10.10.60">
    <property type="entry name" value="Homeodomain-like"/>
    <property type="match status" value="2"/>
</dbReference>
<dbReference type="InterPro" id="IPR011006">
    <property type="entry name" value="CheY-like_superfamily"/>
</dbReference>
<feature type="domain" description="HTH araC/xylS-type" evidence="5">
    <location>
        <begin position="141"/>
        <end position="239"/>
    </location>
</feature>
<keyword evidence="2" id="KW-0238">DNA-binding</keyword>
<dbReference type="SUPFAM" id="SSF46689">
    <property type="entry name" value="Homeodomain-like"/>
    <property type="match status" value="2"/>
</dbReference>
<dbReference type="Gene3D" id="3.40.50.2300">
    <property type="match status" value="1"/>
</dbReference>
<dbReference type="PROSITE" id="PS50110">
    <property type="entry name" value="RESPONSE_REGULATORY"/>
    <property type="match status" value="1"/>
</dbReference>
<evidence type="ECO:0000313" key="8">
    <source>
        <dbReference type="Proteomes" id="UP000266016"/>
    </source>
</evidence>
<dbReference type="PANTHER" id="PTHR43280">
    <property type="entry name" value="ARAC-FAMILY TRANSCRIPTIONAL REGULATOR"/>
    <property type="match status" value="1"/>
</dbReference>
<feature type="domain" description="Response regulatory" evidence="6">
    <location>
        <begin position="2"/>
        <end position="119"/>
    </location>
</feature>
<reference evidence="7 8" key="1">
    <citation type="submission" date="2018-08" db="EMBL/GenBank/DDBJ databases">
        <title>Bacillus jemisoniae sp. nov., Bacillus chryseoplanitiae sp. nov., Bacillus resnikiae sp. nov., and Bacillus frankliniae sp. nov., isolated from Viking spacecraft and associated surfaces.</title>
        <authorList>
            <person name="Seuylemezian A."/>
            <person name="Vaishampayan P."/>
        </authorList>
    </citation>
    <scope>NUCLEOTIDE SEQUENCE [LARGE SCALE GENOMIC DNA]</scope>
    <source>
        <strain evidence="7 8">MA001</strain>
    </source>
</reference>
<dbReference type="InterPro" id="IPR001789">
    <property type="entry name" value="Sig_transdc_resp-reg_receiver"/>
</dbReference>
<evidence type="ECO:0000259" key="6">
    <source>
        <dbReference type="PROSITE" id="PS50110"/>
    </source>
</evidence>
<accession>A0A398BLZ9</accession>
<dbReference type="PROSITE" id="PS00041">
    <property type="entry name" value="HTH_ARAC_FAMILY_1"/>
    <property type="match status" value="1"/>
</dbReference>
<sequence>MKVMIVDDEPLEREVLTLMIKKHNFKVNQFFEAENGVDAVKLAKEEQMDLVIMDIKMPIMDGLMAAEIIKKEVSHCRIIFLTAYDEFDFAYRTIKLGANDFLLKPAHSEDIRRALTKFIPMLDTNLIPTHLEKSNEHYDIVKVKDYIELNLHIELNLEKLSKLVHLNSQYLSRLFKQETGFTITQYITSRRLEKAKHYLVHTRKTIAEISEKCGFSDSNYFARVFRKYEGTTPTQYQQQAIVGRKKRLNSFNNFVM</sequence>
<name>A0A398BLZ9_9BACI</name>
<evidence type="ECO:0000256" key="3">
    <source>
        <dbReference type="ARBA" id="ARBA00023163"/>
    </source>
</evidence>
<dbReference type="EMBL" id="QWVS01000007">
    <property type="protein sequence ID" value="RID88393.1"/>
    <property type="molecule type" value="Genomic_DNA"/>
</dbReference>
<evidence type="ECO:0000256" key="4">
    <source>
        <dbReference type="PROSITE-ProRule" id="PRU00169"/>
    </source>
</evidence>
<protein>
    <submittedName>
        <fullName evidence="7">Response regulator</fullName>
    </submittedName>
</protein>
<evidence type="ECO:0000256" key="2">
    <source>
        <dbReference type="ARBA" id="ARBA00023125"/>
    </source>
</evidence>
<evidence type="ECO:0000256" key="1">
    <source>
        <dbReference type="ARBA" id="ARBA00023015"/>
    </source>
</evidence>
<dbReference type="Proteomes" id="UP000266016">
    <property type="component" value="Unassembled WGS sequence"/>
</dbReference>
<dbReference type="InterPro" id="IPR020449">
    <property type="entry name" value="Tscrpt_reg_AraC-type_HTH"/>
</dbReference>
<dbReference type="PANTHER" id="PTHR43280:SF28">
    <property type="entry name" value="HTH-TYPE TRANSCRIPTIONAL ACTIVATOR RHAS"/>
    <property type="match status" value="1"/>
</dbReference>
<dbReference type="GO" id="GO:0000160">
    <property type="term" value="P:phosphorelay signal transduction system"/>
    <property type="evidence" value="ECO:0007669"/>
    <property type="project" value="InterPro"/>
</dbReference>
<dbReference type="GO" id="GO:0003700">
    <property type="term" value="F:DNA-binding transcription factor activity"/>
    <property type="evidence" value="ECO:0007669"/>
    <property type="project" value="InterPro"/>
</dbReference>
<organism evidence="7 8">
    <name type="scientific">Peribacillus asahii</name>
    <dbReference type="NCBI Taxonomy" id="228899"/>
    <lineage>
        <taxon>Bacteria</taxon>
        <taxon>Bacillati</taxon>
        <taxon>Bacillota</taxon>
        <taxon>Bacilli</taxon>
        <taxon>Bacillales</taxon>
        <taxon>Bacillaceae</taxon>
        <taxon>Peribacillus</taxon>
    </lineage>
</organism>
<keyword evidence="4" id="KW-0597">Phosphoprotein</keyword>
<keyword evidence="1" id="KW-0805">Transcription regulation</keyword>
<dbReference type="GO" id="GO:0043565">
    <property type="term" value="F:sequence-specific DNA binding"/>
    <property type="evidence" value="ECO:0007669"/>
    <property type="project" value="InterPro"/>
</dbReference>
<dbReference type="SUPFAM" id="SSF52172">
    <property type="entry name" value="CheY-like"/>
    <property type="match status" value="1"/>
</dbReference>
<dbReference type="CDD" id="cd17536">
    <property type="entry name" value="REC_YesN-like"/>
    <property type="match status" value="1"/>
</dbReference>
<dbReference type="SMART" id="SM00342">
    <property type="entry name" value="HTH_ARAC"/>
    <property type="match status" value="1"/>
</dbReference>
<dbReference type="InterPro" id="IPR018060">
    <property type="entry name" value="HTH_AraC"/>
</dbReference>
<evidence type="ECO:0000259" key="5">
    <source>
        <dbReference type="PROSITE" id="PS01124"/>
    </source>
</evidence>
<gene>
    <name evidence="7" type="ORF">D1953_04210</name>
</gene>